<accession>A0ABP7R120</accession>
<feature type="domain" description="HTH gntR-type" evidence="4">
    <location>
        <begin position="28"/>
        <end position="96"/>
    </location>
</feature>
<proteinExistence type="predicted"/>
<reference evidence="6" key="1">
    <citation type="journal article" date="2019" name="Int. J. Syst. Evol. Microbiol.">
        <title>The Global Catalogue of Microorganisms (GCM) 10K type strain sequencing project: providing services to taxonomists for standard genome sequencing and annotation.</title>
        <authorList>
            <consortium name="The Broad Institute Genomics Platform"/>
            <consortium name="The Broad Institute Genome Sequencing Center for Infectious Disease"/>
            <person name="Wu L."/>
            <person name="Ma J."/>
        </authorList>
    </citation>
    <scope>NUCLEOTIDE SEQUENCE [LARGE SCALE GENOMIC DNA]</scope>
    <source>
        <strain evidence="6">JCM 16924</strain>
    </source>
</reference>
<dbReference type="Proteomes" id="UP001500456">
    <property type="component" value="Unassembled WGS sequence"/>
</dbReference>
<evidence type="ECO:0000313" key="6">
    <source>
        <dbReference type="Proteomes" id="UP001500456"/>
    </source>
</evidence>
<dbReference type="Pfam" id="PF00392">
    <property type="entry name" value="GntR"/>
    <property type="match status" value="1"/>
</dbReference>
<evidence type="ECO:0000313" key="5">
    <source>
        <dbReference type="EMBL" id="GAA3990647.1"/>
    </source>
</evidence>
<keyword evidence="2" id="KW-0238">DNA-binding</keyword>
<organism evidence="5 6">
    <name type="scientific">Streptomyces plumbiresistens</name>
    <dbReference type="NCBI Taxonomy" id="511811"/>
    <lineage>
        <taxon>Bacteria</taxon>
        <taxon>Bacillati</taxon>
        <taxon>Actinomycetota</taxon>
        <taxon>Actinomycetes</taxon>
        <taxon>Kitasatosporales</taxon>
        <taxon>Streptomycetaceae</taxon>
        <taxon>Streptomyces</taxon>
    </lineage>
</organism>
<dbReference type="Pfam" id="PF07729">
    <property type="entry name" value="FCD"/>
    <property type="match status" value="1"/>
</dbReference>
<dbReference type="Gene3D" id="1.20.120.530">
    <property type="entry name" value="GntR ligand-binding domain-like"/>
    <property type="match status" value="1"/>
</dbReference>
<dbReference type="SUPFAM" id="SSF48008">
    <property type="entry name" value="GntR ligand-binding domain-like"/>
    <property type="match status" value="1"/>
</dbReference>
<dbReference type="Gene3D" id="1.10.10.10">
    <property type="entry name" value="Winged helix-like DNA-binding domain superfamily/Winged helix DNA-binding domain"/>
    <property type="match status" value="1"/>
</dbReference>
<dbReference type="EMBL" id="BAAAZX010000006">
    <property type="protein sequence ID" value="GAA3990647.1"/>
    <property type="molecule type" value="Genomic_DNA"/>
</dbReference>
<dbReference type="InterPro" id="IPR011711">
    <property type="entry name" value="GntR_C"/>
</dbReference>
<dbReference type="SMART" id="SM00895">
    <property type="entry name" value="FCD"/>
    <property type="match status" value="1"/>
</dbReference>
<dbReference type="PROSITE" id="PS50949">
    <property type="entry name" value="HTH_GNTR"/>
    <property type="match status" value="1"/>
</dbReference>
<dbReference type="PANTHER" id="PTHR43537">
    <property type="entry name" value="TRANSCRIPTIONAL REGULATOR, GNTR FAMILY"/>
    <property type="match status" value="1"/>
</dbReference>
<evidence type="ECO:0000256" key="3">
    <source>
        <dbReference type="ARBA" id="ARBA00023163"/>
    </source>
</evidence>
<dbReference type="InterPro" id="IPR008920">
    <property type="entry name" value="TF_FadR/GntR_C"/>
</dbReference>
<dbReference type="SMART" id="SM00345">
    <property type="entry name" value="HTH_GNTR"/>
    <property type="match status" value="1"/>
</dbReference>
<dbReference type="SUPFAM" id="SSF46785">
    <property type="entry name" value="Winged helix' DNA-binding domain"/>
    <property type="match status" value="1"/>
</dbReference>
<evidence type="ECO:0000256" key="2">
    <source>
        <dbReference type="ARBA" id="ARBA00023125"/>
    </source>
</evidence>
<dbReference type="PRINTS" id="PR00035">
    <property type="entry name" value="HTHGNTR"/>
</dbReference>
<keyword evidence="1" id="KW-0805">Transcription regulation</keyword>
<dbReference type="InterPro" id="IPR000524">
    <property type="entry name" value="Tscrpt_reg_HTH_GntR"/>
</dbReference>
<dbReference type="CDD" id="cd07377">
    <property type="entry name" value="WHTH_GntR"/>
    <property type="match status" value="1"/>
</dbReference>
<dbReference type="PANTHER" id="PTHR43537:SF5">
    <property type="entry name" value="UXU OPERON TRANSCRIPTIONAL REGULATOR"/>
    <property type="match status" value="1"/>
</dbReference>
<comment type="caution">
    <text evidence="5">The sequence shown here is derived from an EMBL/GenBank/DDBJ whole genome shotgun (WGS) entry which is preliminary data.</text>
</comment>
<keyword evidence="6" id="KW-1185">Reference proteome</keyword>
<gene>
    <name evidence="5" type="ORF">GCM10022232_25980</name>
</gene>
<keyword evidence="3" id="KW-0804">Transcription</keyword>
<protein>
    <submittedName>
        <fullName evidence="5">FadR/GntR family transcriptional regulator</fullName>
    </submittedName>
</protein>
<evidence type="ECO:0000259" key="4">
    <source>
        <dbReference type="PROSITE" id="PS50949"/>
    </source>
</evidence>
<dbReference type="InterPro" id="IPR036390">
    <property type="entry name" value="WH_DNA-bd_sf"/>
</dbReference>
<sequence length="252" mass="28123">MESWSYQLVLPMAGCEEFMASQQSQGRRRKPELVAEALLARIREGELPVGRRLPSERDLASEYGVSRNAIREALAVLQLSGHVETRLGDGSYIAQPEGPARDENDAGLVAALNITELLQAREALELASALTAIRRATRSDLLKMDALVAEMEEHLEQDDYESYLRTTMDLHRAVAAASRTPLLVTLVKELTTKHQSHEWLLHTRYTPAIGAYSLDVHRALVRAIRDKDVVAVYEATSRHYHDYPVLQGLGQG</sequence>
<dbReference type="InterPro" id="IPR036388">
    <property type="entry name" value="WH-like_DNA-bd_sf"/>
</dbReference>
<evidence type="ECO:0000256" key="1">
    <source>
        <dbReference type="ARBA" id="ARBA00023015"/>
    </source>
</evidence>
<name>A0ABP7R120_9ACTN</name>